<dbReference type="SUPFAM" id="SSF81324">
    <property type="entry name" value="Voltage-gated potassium channels"/>
    <property type="match status" value="1"/>
</dbReference>
<dbReference type="AlphaFoldDB" id="C1MU82"/>
<keyword evidence="7" id="KW-0630">Potassium</keyword>
<dbReference type="EMBL" id="GG663740">
    <property type="protein sequence ID" value="EEH56582.1"/>
    <property type="molecule type" value="Genomic_DNA"/>
</dbReference>
<evidence type="ECO:0000256" key="6">
    <source>
        <dbReference type="ARBA" id="ARBA00022882"/>
    </source>
</evidence>
<dbReference type="PRINTS" id="PR01463">
    <property type="entry name" value="EAGCHANLFMLY"/>
</dbReference>
<evidence type="ECO:0000256" key="8">
    <source>
        <dbReference type="ARBA" id="ARBA00022989"/>
    </source>
</evidence>
<accession>C1MU82</accession>
<dbReference type="GO" id="GO:0005249">
    <property type="term" value="F:voltage-gated potassium channel activity"/>
    <property type="evidence" value="ECO:0007669"/>
    <property type="project" value="InterPro"/>
</dbReference>
<dbReference type="Gene3D" id="1.10.287.630">
    <property type="entry name" value="Helix hairpin bin"/>
    <property type="match status" value="1"/>
</dbReference>
<dbReference type="InterPro" id="IPR050818">
    <property type="entry name" value="KCNH_animal-type"/>
</dbReference>
<keyword evidence="9" id="KW-0406">Ion transport</keyword>
<evidence type="ECO:0000256" key="4">
    <source>
        <dbReference type="ARBA" id="ARBA00022692"/>
    </source>
</evidence>
<evidence type="ECO:0000256" key="7">
    <source>
        <dbReference type="ARBA" id="ARBA00022958"/>
    </source>
</evidence>
<dbReference type="Gene3D" id="1.10.287.70">
    <property type="match status" value="1"/>
</dbReference>
<evidence type="ECO:0000256" key="1">
    <source>
        <dbReference type="ARBA" id="ARBA00004141"/>
    </source>
</evidence>
<dbReference type="Gene3D" id="2.60.120.10">
    <property type="entry name" value="Jelly Rolls"/>
    <property type="match status" value="1"/>
</dbReference>
<evidence type="ECO:0000256" key="9">
    <source>
        <dbReference type="ARBA" id="ARBA00023065"/>
    </source>
</evidence>
<dbReference type="CDD" id="cd00038">
    <property type="entry name" value="CAP_ED"/>
    <property type="match status" value="1"/>
</dbReference>
<evidence type="ECO:0000256" key="3">
    <source>
        <dbReference type="ARBA" id="ARBA00022538"/>
    </source>
</evidence>
<dbReference type="PANTHER" id="PTHR10217:SF435">
    <property type="entry name" value="POTASSIUM VOLTAGE-GATED CHANNEL PROTEIN EAG"/>
    <property type="match status" value="1"/>
</dbReference>
<comment type="subcellular location">
    <subcellularLocation>
        <location evidence="1">Membrane</location>
        <topology evidence="1">Multi-pass membrane protein</topology>
    </subcellularLocation>
</comment>
<dbReference type="GeneID" id="9684890"/>
<dbReference type="OrthoDB" id="497195at2759"/>
<dbReference type="GO" id="GO:0042391">
    <property type="term" value="P:regulation of membrane potential"/>
    <property type="evidence" value="ECO:0007669"/>
    <property type="project" value="TreeGrafter"/>
</dbReference>
<reference evidence="14 15" key="1">
    <citation type="journal article" date="2009" name="Science">
        <title>Green evolution and dynamic adaptations revealed by genomes of the marine picoeukaryotes Micromonas.</title>
        <authorList>
            <person name="Worden A.Z."/>
            <person name="Lee J.H."/>
            <person name="Mock T."/>
            <person name="Rouze P."/>
            <person name="Simmons M.P."/>
            <person name="Aerts A.L."/>
            <person name="Allen A.E."/>
            <person name="Cuvelier M.L."/>
            <person name="Derelle E."/>
            <person name="Everett M.V."/>
            <person name="Foulon E."/>
            <person name="Grimwood J."/>
            <person name="Gundlach H."/>
            <person name="Henrissat B."/>
            <person name="Napoli C."/>
            <person name="McDonald S.M."/>
            <person name="Parker M.S."/>
            <person name="Rombauts S."/>
            <person name="Salamov A."/>
            <person name="Von Dassow P."/>
            <person name="Badger J.H."/>
            <person name="Coutinho P.M."/>
            <person name="Demir E."/>
            <person name="Dubchak I."/>
            <person name="Gentemann C."/>
            <person name="Eikrem W."/>
            <person name="Gready J.E."/>
            <person name="John U."/>
            <person name="Lanier W."/>
            <person name="Lindquist E.A."/>
            <person name="Lucas S."/>
            <person name="Mayer K.F."/>
            <person name="Moreau H."/>
            <person name="Not F."/>
            <person name="Otillar R."/>
            <person name="Panaud O."/>
            <person name="Pangilinan J."/>
            <person name="Paulsen I."/>
            <person name="Piegu B."/>
            <person name="Poliakov A."/>
            <person name="Robbens S."/>
            <person name="Schmutz J."/>
            <person name="Toulza E."/>
            <person name="Wyss T."/>
            <person name="Zelensky A."/>
            <person name="Zhou K."/>
            <person name="Armbrust E.V."/>
            <person name="Bhattacharya D."/>
            <person name="Goodenough U.W."/>
            <person name="Van de Peer Y."/>
            <person name="Grigoriev I.V."/>
        </authorList>
    </citation>
    <scope>NUCLEOTIDE SEQUENCE [LARGE SCALE GENOMIC DNA]</scope>
    <source>
        <strain evidence="14 15">CCMP1545</strain>
    </source>
</reference>
<sequence>MVSELAVAARMAKLFLPHSKRVISPRGWFMRKWDFVMIFLLVFTALVTPVEVAFMTTKINALFFINRVVDLNFLADIVLNFHVAIPDPVNGQLIFHQPTIARHYLRGWFTVDVVSVMPYDLISLLTDNSSLGSLKVFRVLRLLRLMKLLRMLRSGRVFARMEVHFNIDYTALDMFKFALLACMSSHWMGCAFGMVADIEDSETSWLHYTTFRKYLVSGKLARGEDPSGIVTYGDLYVAAFYWAAMTMTTIGYGDIVPSTTTERVFVIVAMLLGAFIYGYIIGAVGNAIRLRGEKKGKFYELMNTLNSFFEEAKIKTGLRIRMREYFKYKLSRDSVLEQSKLLDAMSPALRAEITLQTNTWIAKVPFFQKCPEGLIIALTLKVRETTYPPQEKIIVPGDFCDRMFMVRKGVAIARSKIMTTGSVFCDECLYKEGKVAYSAHSVTFVDLYSFDRDVLVTALNYFPDQNKHFRVLSLKRIFNDEIMAYTKAYRALRDRGVDAEFHDSMDERPAFFLVKLRTLYGVDGAGLRPWEKKSYKRFQEVVIAAKFIQRLFRARRERIEVQASAIESRVTGVFSKKMRKFDPENYVARAIDVLHHRQGSSLWKMHQKFDAKLTGQPVSNLSGEGVIFPGLKFSTRKPEPGECLPMYAGGKGGRGAAIAGFYPGGAAGGGGGDRHASAAASVHAAASLAEDAAASIAKGVEAFREEMREAFGTSGVAGVGTHAARADAIESRVKALAKEIADVGTSLAKMTLSDNDFQQKTQIAILEHLGKAQAQIAKDVAEAVKVS</sequence>
<dbReference type="InterPro" id="IPR005821">
    <property type="entry name" value="Ion_trans_dom"/>
</dbReference>
<dbReference type="FunFam" id="1.10.287.70:FF:000123">
    <property type="entry name" value="Potassium channel KAT3"/>
    <property type="match status" value="1"/>
</dbReference>
<keyword evidence="8 12" id="KW-1133">Transmembrane helix</keyword>
<evidence type="ECO:0000256" key="12">
    <source>
        <dbReference type="SAM" id="Phobius"/>
    </source>
</evidence>
<dbReference type="GO" id="GO:0034702">
    <property type="term" value="C:monoatomic ion channel complex"/>
    <property type="evidence" value="ECO:0007669"/>
    <property type="project" value="UniProtKB-KW"/>
</dbReference>
<feature type="domain" description="Cyclic nucleotide-binding" evidence="13">
    <location>
        <begin position="366"/>
        <end position="409"/>
    </location>
</feature>
<dbReference type="PROSITE" id="PS50042">
    <property type="entry name" value="CNMP_BINDING_3"/>
    <property type="match status" value="1"/>
</dbReference>
<evidence type="ECO:0000259" key="13">
    <source>
        <dbReference type="PROSITE" id="PS50042"/>
    </source>
</evidence>
<evidence type="ECO:0000313" key="14">
    <source>
        <dbReference type="EMBL" id="EEH56582.1"/>
    </source>
</evidence>
<dbReference type="PANTHER" id="PTHR10217">
    <property type="entry name" value="VOLTAGE AND LIGAND GATED POTASSIUM CHANNEL"/>
    <property type="match status" value="1"/>
</dbReference>
<evidence type="ECO:0000313" key="15">
    <source>
        <dbReference type="Proteomes" id="UP000001876"/>
    </source>
</evidence>
<dbReference type="GO" id="GO:0005886">
    <property type="term" value="C:plasma membrane"/>
    <property type="evidence" value="ECO:0007669"/>
    <property type="project" value="TreeGrafter"/>
</dbReference>
<evidence type="ECO:0000256" key="10">
    <source>
        <dbReference type="ARBA" id="ARBA00023136"/>
    </source>
</evidence>
<dbReference type="InterPro" id="IPR018488">
    <property type="entry name" value="cNMP-bd_CS"/>
</dbReference>
<gene>
    <name evidence="14" type="ORF">MICPUCDRAFT_40155</name>
</gene>
<dbReference type="InterPro" id="IPR003938">
    <property type="entry name" value="K_chnl_volt-dep_EAG/ELK/ERG"/>
</dbReference>
<dbReference type="InterPro" id="IPR014710">
    <property type="entry name" value="RmlC-like_jellyroll"/>
</dbReference>
<dbReference type="InterPro" id="IPR018490">
    <property type="entry name" value="cNMP-bd_dom_sf"/>
</dbReference>
<dbReference type="Proteomes" id="UP000001876">
    <property type="component" value="Unassembled WGS sequence"/>
</dbReference>
<keyword evidence="2" id="KW-0813">Transport</keyword>
<keyword evidence="5" id="KW-0631">Potassium channel</keyword>
<keyword evidence="3" id="KW-0633">Potassium transport</keyword>
<evidence type="ECO:0000256" key="5">
    <source>
        <dbReference type="ARBA" id="ARBA00022826"/>
    </source>
</evidence>
<keyword evidence="15" id="KW-1185">Reference proteome</keyword>
<dbReference type="KEGG" id="mpp:MICPUCDRAFT_40155"/>
<keyword evidence="11" id="KW-0407">Ion channel</keyword>
<dbReference type="OMA" id="AFEYGYI"/>
<feature type="transmembrane region" description="Helical" evidence="12">
    <location>
        <begin position="229"/>
        <end position="252"/>
    </location>
</feature>
<dbReference type="RefSeq" id="XP_003059450.1">
    <property type="nucleotide sequence ID" value="XM_003059404.1"/>
</dbReference>
<proteinExistence type="predicted"/>
<feature type="transmembrane region" description="Helical" evidence="12">
    <location>
        <begin position="264"/>
        <end position="288"/>
    </location>
</feature>
<dbReference type="eggNOG" id="KOG0498">
    <property type="taxonomic scope" value="Eukaryota"/>
</dbReference>
<evidence type="ECO:0000256" key="2">
    <source>
        <dbReference type="ARBA" id="ARBA00022448"/>
    </source>
</evidence>
<feature type="transmembrane region" description="Helical" evidence="12">
    <location>
        <begin position="35"/>
        <end position="54"/>
    </location>
</feature>
<organism evidence="15">
    <name type="scientific">Micromonas pusilla (strain CCMP1545)</name>
    <name type="common">Picoplanktonic green alga</name>
    <dbReference type="NCBI Taxonomy" id="564608"/>
    <lineage>
        <taxon>Eukaryota</taxon>
        <taxon>Viridiplantae</taxon>
        <taxon>Chlorophyta</taxon>
        <taxon>Mamiellophyceae</taxon>
        <taxon>Mamiellales</taxon>
        <taxon>Mamiellaceae</taxon>
        <taxon>Micromonas</taxon>
    </lineage>
</organism>
<keyword evidence="6" id="KW-0851">Voltage-gated channel</keyword>
<keyword evidence="10 12" id="KW-0472">Membrane</keyword>
<keyword evidence="4 12" id="KW-0812">Transmembrane</keyword>
<dbReference type="Pfam" id="PF00520">
    <property type="entry name" value="Ion_trans"/>
    <property type="match status" value="1"/>
</dbReference>
<name>C1MU82_MICPC</name>
<dbReference type="InterPro" id="IPR000595">
    <property type="entry name" value="cNMP-bd_dom"/>
</dbReference>
<protein>
    <submittedName>
        <fullName evidence="14">Voltage-gated ion channel superfamily</fullName>
    </submittedName>
</protein>
<dbReference type="SUPFAM" id="SSF51206">
    <property type="entry name" value="cAMP-binding domain-like"/>
    <property type="match status" value="1"/>
</dbReference>
<evidence type="ECO:0000256" key="11">
    <source>
        <dbReference type="ARBA" id="ARBA00023303"/>
    </source>
</evidence>
<dbReference type="PROSITE" id="PS00888">
    <property type="entry name" value="CNMP_BINDING_1"/>
    <property type="match status" value="1"/>
</dbReference>